<sequence>MSSPAQHEGTSRNDDGGREDAHTHSGHIVGPVAAPDVQVLEQYMSPSAAMPISHARPNPYTVYSNDFRNPIVYLKVPRHRVPSSRGNGSAGFKQYESVEKILEPHGADVVDLFFQAFHPAFPILDEKTVLESYRKKGLPHVLVCEIYAAAMISWHTSSKLVRARPTRPDIRYVWNKTVEALNEEFLAPGFSTVLSCILDLTGRPTTSMTYNAINIGRAVALSQSLGLNRDPTSWNLDERQKALRMRTWWGVLIHDWWASLAHGTPPHVHPKQFDVPVPDVAALTIGRTTVSEDIDGPSTPHKMGALTFLALCQLTEILGDILPFIYDIKGKSQDHQTRSLKRVEAALEDWEANLPNVLNAKSSEFQREHPGALNLELSYLAIKMCISRVSLLESSKPDYEKNPEVPQYLQLQCRRAARAIVDFTISLRGNDFNTFWMPYTAYHFTSATILILRCGLEAANDDVAKECISLAQRLIEHLRTVKAETNWDLGDICLSQCGRVVQQLNDKQYPQSKRNVDDASTTSRRIEPSEPVGPQWIDANQQASACGMDTTETHPDPISTNSSMAYIFSGNDVQNDVTMLEPWNPFSQLTIPDLWDTTDLDEYTDFPM</sequence>
<dbReference type="PANTHER" id="PTHR31668">
    <property type="entry name" value="GLUCOSE TRANSPORT TRANSCRIPTION REGULATOR RGT1-RELATED-RELATED"/>
    <property type="match status" value="1"/>
</dbReference>
<feature type="compositionally biased region" description="Polar residues" evidence="2">
    <location>
        <begin position="509"/>
        <end position="523"/>
    </location>
</feature>
<dbReference type="AlphaFoldDB" id="A0A0D1YRZ9"/>
<reference evidence="4 5" key="1">
    <citation type="submission" date="2015-01" db="EMBL/GenBank/DDBJ databases">
        <title>The Genome Sequence of Exophiala sideris CBS121828.</title>
        <authorList>
            <consortium name="The Broad Institute Genomics Platform"/>
            <person name="Cuomo C."/>
            <person name="de Hoog S."/>
            <person name="Gorbushina A."/>
            <person name="Stielow B."/>
            <person name="Teixiera M."/>
            <person name="Abouelleil A."/>
            <person name="Chapman S.B."/>
            <person name="Priest M."/>
            <person name="Young S.K."/>
            <person name="Wortman J."/>
            <person name="Nusbaum C."/>
            <person name="Birren B."/>
        </authorList>
    </citation>
    <scope>NUCLEOTIDE SEQUENCE [LARGE SCALE GENOMIC DNA]</scope>
    <source>
        <strain evidence="4 5">CBS 121828</strain>
    </source>
</reference>
<dbReference type="Pfam" id="PF04082">
    <property type="entry name" value="Fungal_trans"/>
    <property type="match status" value="1"/>
</dbReference>
<dbReference type="InterPro" id="IPR007219">
    <property type="entry name" value="XnlR_reg_dom"/>
</dbReference>
<evidence type="ECO:0000313" key="4">
    <source>
        <dbReference type="EMBL" id="KIV84199.1"/>
    </source>
</evidence>
<dbReference type="GO" id="GO:0005634">
    <property type="term" value="C:nucleus"/>
    <property type="evidence" value="ECO:0007669"/>
    <property type="project" value="TreeGrafter"/>
</dbReference>
<dbReference type="InterPro" id="IPR050797">
    <property type="entry name" value="Carb_Metab_Trans_Reg"/>
</dbReference>
<dbReference type="HOGENOM" id="CLU_009827_0_0_1"/>
<gene>
    <name evidence="4" type="ORF">PV11_06167</name>
</gene>
<dbReference type="PANTHER" id="PTHR31668:SF10">
    <property type="entry name" value="ZN(II)2CYS6 TRANSCRIPTION FACTOR (EUROFUNG)"/>
    <property type="match status" value="1"/>
</dbReference>
<proteinExistence type="predicted"/>
<dbReference type="EMBL" id="KN846952">
    <property type="protein sequence ID" value="KIV84199.1"/>
    <property type="molecule type" value="Genomic_DNA"/>
</dbReference>
<dbReference type="CDD" id="cd12148">
    <property type="entry name" value="fungal_TF_MHR"/>
    <property type="match status" value="1"/>
</dbReference>
<feature type="domain" description="Xylanolytic transcriptional activator regulatory" evidence="3">
    <location>
        <begin position="211"/>
        <end position="284"/>
    </location>
</feature>
<evidence type="ECO:0000256" key="1">
    <source>
        <dbReference type="ARBA" id="ARBA00023242"/>
    </source>
</evidence>
<feature type="compositionally biased region" description="Basic and acidic residues" evidence="2">
    <location>
        <begin position="9"/>
        <end position="23"/>
    </location>
</feature>
<keyword evidence="1" id="KW-0539">Nucleus</keyword>
<organism evidence="4 5">
    <name type="scientific">Exophiala sideris</name>
    <dbReference type="NCBI Taxonomy" id="1016849"/>
    <lineage>
        <taxon>Eukaryota</taxon>
        <taxon>Fungi</taxon>
        <taxon>Dikarya</taxon>
        <taxon>Ascomycota</taxon>
        <taxon>Pezizomycotina</taxon>
        <taxon>Eurotiomycetes</taxon>
        <taxon>Chaetothyriomycetidae</taxon>
        <taxon>Chaetothyriales</taxon>
        <taxon>Herpotrichiellaceae</taxon>
        <taxon>Exophiala</taxon>
    </lineage>
</organism>
<evidence type="ECO:0000313" key="5">
    <source>
        <dbReference type="Proteomes" id="UP000053599"/>
    </source>
</evidence>
<dbReference type="GO" id="GO:0001080">
    <property type="term" value="P:nitrogen catabolite activation of transcription from RNA polymerase II promoter"/>
    <property type="evidence" value="ECO:0007669"/>
    <property type="project" value="TreeGrafter"/>
</dbReference>
<dbReference type="STRING" id="1016849.A0A0D1YRZ9"/>
<name>A0A0D1YRZ9_9EURO</name>
<dbReference type="Proteomes" id="UP000053599">
    <property type="component" value="Unassembled WGS sequence"/>
</dbReference>
<accession>A0A0D1YRZ9</accession>
<evidence type="ECO:0000259" key="3">
    <source>
        <dbReference type="SMART" id="SM00906"/>
    </source>
</evidence>
<protein>
    <recommendedName>
        <fullName evidence="3">Xylanolytic transcriptional activator regulatory domain-containing protein</fullName>
    </recommendedName>
</protein>
<feature type="region of interest" description="Disordered" evidence="2">
    <location>
        <begin position="1"/>
        <end position="29"/>
    </location>
</feature>
<feature type="region of interest" description="Disordered" evidence="2">
    <location>
        <begin position="509"/>
        <end position="535"/>
    </location>
</feature>
<dbReference type="GO" id="GO:0008270">
    <property type="term" value="F:zinc ion binding"/>
    <property type="evidence" value="ECO:0007669"/>
    <property type="project" value="InterPro"/>
</dbReference>
<dbReference type="SMART" id="SM00906">
    <property type="entry name" value="Fungal_trans"/>
    <property type="match status" value="1"/>
</dbReference>
<evidence type="ECO:0000256" key="2">
    <source>
        <dbReference type="SAM" id="MobiDB-lite"/>
    </source>
</evidence>
<dbReference type="GO" id="GO:0003677">
    <property type="term" value="F:DNA binding"/>
    <property type="evidence" value="ECO:0007669"/>
    <property type="project" value="InterPro"/>
</dbReference>
<dbReference type="OrthoDB" id="3034343at2759"/>
<dbReference type="GO" id="GO:0006351">
    <property type="term" value="P:DNA-templated transcription"/>
    <property type="evidence" value="ECO:0007669"/>
    <property type="project" value="InterPro"/>
</dbReference>